<comment type="caution">
    <text evidence="2">The sequence shown here is derived from an EMBL/GenBank/DDBJ whole genome shotgun (WGS) entry which is preliminary data.</text>
</comment>
<evidence type="ECO:0000313" key="2">
    <source>
        <dbReference type="EMBL" id="TQV74586.1"/>
    </source>
</evidence>
<dbReference type="OrthoDB" id="208468at2"/>
<keyword evidence="2" id="KW-0808">Transferase</keyword>
<name>A0A545TBK9_9GAMM</name>
<evidence type="ECO:0000259" key="1">
    <source>
        <dbReference type="Pfam" id="PF13480"/>
    </source>
</evidence>
<dbReference type="GO" id="GO:0016740">
    <property type="term" value="F:transferase activity"/>
    <property type="evidence" value="ECO:0007669"/>
    <property type="project" value="UniProtKB-KW"/>
</dbReference>
<dbReference type="Proteomes" id="UP000317839">
    <property type="component" value="Unassembled WGS sequence"/>
</dbReference>
<dbReference type="InterPro" id="IPR016181">
    <property type="entry name" value="Acyl_CoA_acyltransferase"/>
</dbReference>
<proteinExistence type="predicted"/>
<gene>
    <name evidence="2" type="ORF">FLL45_06380</name>
</gene>
<dbReference type="Gene3D" id="3.40.630.30">
    <property type="match status" value="1"/>
</dbReference>
<dbReference type="EMBL" id="VIKR01000002">
    <property type="protein sequence ID" value="TQV74586.1"/>
    <property type="molecule type" value="Genomic_DNA"/>
</dbReference>
<evidence type="ECO:0000313" key="3">
    <source>
        <dbReference type="Proteomes" id="UP000317839"/>
    </source>
</evidence>
<keyword evidence="3" id="KW-1185">Reference proteome</keyword>
<organism evidence="2 3">
    <name type="scientific">Aliikangiella marina</name>
    <dbReference type="NCBI Taxonomy" id="1712262"/>
    <lineage>
        <taxon>Bacteria</taxon>
        <taxon>Pseudomonadati</taxon>
        <taxon>Pseudomonadota</taxon>
        <taxon>Gammaproteobacteria</taxon>
        <taxon>Oceanospirillales</taxon>
        <taxon>Pleioneaceae</taxon>
        <taxon>Aliikangiella</taxon>
    </lineage>
</organism>
<feature type="domain" description="BioF2-like acetyltransferase" evidence="1">
    <location>
        <begin position="109"/>
        <end position="255"/>
    </location>
</feature>
<dbReference type="Pfam" id="PF13480">
    <property type="entry name" value="Acetyltransf_6"/>
    <property type="match status" value="1"/>
</dbReference>
<sequence>MTLDNQANTWVEKPLYYNCRFGEIPVFSKVYQGLQNSPNIFENNEDWSVELPREKAHVCQRLSVPTNENLKPSIGFEGGYIKHVIQVYKHYFVETTGSFETYCERYKGKSRNSLNRKIKKVINSNKEREAFRIFSKPEEVDDFLNTAKAVSQHSYQEKLFGRVLSTKDAFSEWVKEQAQLGFFRGYILYAEDQPIAYNLCPIYGDGILFYDWTGYDPKYSKYSPGTVLQYKIIENAFNDEEINYYDLCTGEGRHKAFFMTGYKDCFDVYYFPFSIKNFFIVSSRFVIERVGKAVSFVLKKLGLIDKIKKIIRRSK</sequence>
<dbReference type="InterPro" id="IPR038740">
    <property type="entry name" value="BioF2-like_GNAT_dom"/>
</dbReference>
<reference evidence="2 3" key="1">
    <citation type="submission" date="2019-06" db="EMBL/GenBank/DDBJ databases">
        <title>Draft genome of Aliikangiella marina GYP-15.</title>
        <authorList>
            <person name="Wang G."/>
        </authorList>
    </citation>
    <scope>NUCLEOTIDE SEQUENCE [LARGE SCALE GENOMIC DNA]</scope>
    <source>
        <strain evidence="2 3">GYP-15</strain>
    </source>
</reference>
<dbReference type="SUPFAM" id="SSF55729">
    <property type="entry name" value="Acyl-CoA N-acyltransferases (Nat)"/>
    <property type="match status" value="1"/>
</dbReference>
<accession>A0A545TBK9</accession>
<protein>
    <submittedName>
        <fullName evidence="2">GNAT family N-acetyltransferase</fullName>
    </submittedName>
</protein>
<dbReference type="RefSeq" id="WP_142941201.1">
    <property type="nucleotide sequence ID" value="NZ_VIKR01000002.1"/>
</dbReference>
<dbReference type="AlphaFoldDB" id="A0A545TBK9"/>